<dbReference type="EMBL" id="JAENGP010000001">
    <property type="protein sequence ID" value="MBK1779851.1"/>
    <property type="molecule type" value="Genomic_DNA"/>
</dbReference>
<sequence length="92" mass="9890">MPLIKTLVAGGMLALLTACGSGSVLYERTDVHLILPCYQDENICLKQMAGRCANELAGKLMDSEIRQEDVPVVYALCRPPQPEAGTNARAAN</sequence>
<accession>A0ABS1E8C8</accession>
<dbReference type="Proteomes" id="UP000635316">
    <property type="component" value="Unassembled WGS sequence"/>
</dbReference>
<name>A0ABS1E8C8_9BURK</name>
<dbReference type="PROSITE" id="PS51257">
    <property type="entry name" value="PROKAR_LIPOPROTEIN"/>
    <property type="match status" value="1"/>
</dbReference>
<evidence type="ECO:0000313" key="1">
    <source>
        <dbReference type="EMBL" id="MBK1779851.1"/>
    </source>
</evidence>
<keyword evidence="2" id="KW-1185">Reference proteome</keyword>
<dbReference type="RefSeq" id="WP_200232980.1">
    <property type="nucleotide sequence ID" value="NZ_JAENGP010000001.1"/>
</dbReference>
<organism evidence="1 2">
    <name type="scientific">Advenella mandrilli</name>
    <dbReference type="NCBI Taxonomy" id="2800330"/>
    <lineage>
        <taxon>Bacteria</taxon>
        <taxon>Pseudomonadati</taxon>
        <taxon>Pseudomonadota</taxon>
        <taxon>Betaproteobacteria</taxon>
        <taxon>Burkholderiales</taxon>
        <taxon>Alcaligenaceae</taxon>
    </lineage>
</organism>
<evidence type="ECO:0000313" key="2">
    <source>
        <dbReference type="Proteomes" id="UP000635316"/>
    </source>
</evidence>
<evidence type="ECO:0008006" key="3">
    <source>
        <dbReference type="Google" id="ProtNLM"/>
    </source>
</evidence>
<gene>
    <name evidence="1" type="ORF">JHL22_01335</name>
</gene>
<reference evidence="1 2" key="1">
    <citation type="submission" date="2020-12" db="EMBL/GenBank/DDBJ databases">
        <authorList>
            <person name="Lu T."/>
            <person name="Wang Q."/>
            <person name="Han X."/>
        </authorList>
    </citation>
    <scope>NUCLEOTIDE SEQUENCE [LARGE SCALE GENOMIC DNA]</scope>
    <source>
        <strain evidence="1 2">WQ 585</strain>
    </source>
</reference>
<protein>
    <recommendedName>
        <fullName evidence="3">Lipoprotein</fullName>
    </recommendedName>
</protein>
<comment type="caution">
    <text evidence="1">The sequence shown here is derived from an EMBL/GenBank/DDBJ whole genome shotgun (WGS) entry which is preliminary data.</text>
</comment>
<proteinExistence type="predicted"/>